<keyword evidence="2" id="KW-1185">Reference proteome</keyword>
<reference evidence="1" key="2">
    <citation type="submission" date="2020-09" db="EMBL/GenBank/DDBJ databases">
        <authorList>
            <person name="Sun Q."/>
            <person name="Zhou Y."/>
        </authorList>
    </citation>
    <scope>NUCLEOTIDE SEQUENCE</scope>
    <source>
        <strain evidence="1">CGMCC 4.7398</strain>
    </source>
</reference>
<evidence type="ECO:0000313" key="1">
    <source>
        <dbReference type="EMBL" id="GHH76267.1"/>
    </source>
</evidence>
<sequence>MKRALMDACDRKILLVDHTKFAKRGLFQLAPLKAFDLVLVDDGIQGAQLEVLQASGVETLVVSQAQSSPIAEEP</sequence>
<protein>
    <recommendedName>
        <fullName evidence="3">DeoR C terminal sensor domain-containing protein</fullName>
    </recommendedName>
</protein>
<comment type="caution">
    <text evidence="1">The sequence shown here is derived from an EMBL/GenBank/DDBJ whole genome shotgun (WGS) entry which is preliminary data.</text>
</comment>
<dbReference type="InterPro" id="IPR037171">
    <property type="entry name" value="NagB/RpiA_transferase-like"/>
</dbReference>
<organism evidence="1 2">
    <name type="scientific">Promicromonospora soli</name>
    <dbReference type="NCBI Taxonomy" id="2035533"/>
    <lineage>
        <taxon>Bacteria</taxon>
        <taxon>Bacillati</taxon>
        <taxon>Actinomycetota</taxon>
        <taxon>Actinomycetes</taxon>
        <taxon>Micrococcales</taxon>
        <taxon>Promicromonosporaceae</taxon>
        <taxon>Promicromonospora</taxon>
    </lineage>
</organism>
<dbReference type="SUPFAM" id="SSF100950">
    <property type="entry name" value="NagB/RpiA/CoA transferase-like"/>
    <property type="match status" value="1"/>
</dbReference>
<dbReference type="EMBL" id="BNAS01000005">
    <property type="protein sequence ID" value="GHH76267.1"/>
    <property type="molecule type" value="Genomic_DNA"/>
</dbReference>
<gene>
    <name evidence="1" type="ORF">GCM10017772_34460</name>
</gene>
<reference evidence="1" key="1">
    <citation type="journal article" date="2014" name="Int. J. Syst. Evol. Microbiol.">
        <title>Complete genome sequence of Corynebacterium casei LMG S-19264T (=DSM 44701T), isolated from a smear-ripened cheese.</title>
        <authorList>
            <consortium name="US DOE Joint Genome Institute (JGI-PGF)"/>
            <person name="Walter F."/>
            <person name="Albersmeier A."/>
            <person name="Kalinowski J."/>
            <person name="Ruckert C."/>
        </authorList>
    </citation>
    <scope>NUCLEOTIDE SEQUENCE</scope>
    <source>
        <strain evidence="1">CGMCC 4.7398</strain>
    </source>
</reference>
<dbReference type="AlphaFoldDB" id="A0A919G149"/>
<evidence type="ECO:0008006" key="3">
    <source>
        <dbReference type="Google" id="ProtNLM"/>
    </source>
</evidence>
<proteinExistence type="predicted"/>
<evidence type="ECO:0000313" key="2">
    <source>
        <dbReference type="Proteomes" id="UP000627369"/>
    </source>
</evidence>
<name>A0A919G149_9MICO</name>
<dbReference type="Proteomes" id="UP000627369">
    <property type="component" value="Unassembled WGS sequence"/>
</dbReference>
<accession>A0A919G149</accession>